<dbReference type="InterPro" id="IPR037026">
    <property type="entry name" value="Vgr_OB-fold_dom_sf"/>
</dbReference>
<evidence type="ECO:0000259" key="1">
    <source>
        <dbReference type="Pfam" id="PF04717"/>
    </source>
</evidence>
<dbReference type="SUPFAM" id="SSF69279">
    <property type="entry name" value="Phage tail proteins"/>
    <property type="match status" value="1"/>
</dbReference>
<dbReference type="SUPFAM" id="SSF69255">
    <property type="entry name" value="gp5 N-terminal domain-like"/>
    <property type="match status" value="1"/>
</dbReference>
<organism evidence="2 3">
    <name type="scientific">Sinomicrobium weinanense</name>
    <dbReference type="NCBI Taxonomy" id="2842200"/>
    <lineage>
        <taxon>Bacteria</taxon>
        <taxon>Pseudomonadati</taxon>
        <taxon>Bacteroidota</taxon>
        <taxon>Flavobacteriia</taxon>
        <taxon>Flavobacteriales</taxon>
        <taxon>Flavobacteriaceae</taxon>
        <taxon>Sinomicrobium</taxon>
    </lineage>
</organism>
<proteinExistence type="predicted"/>
<reference evidence="2 3" key="1">
    <citation type="submission" date="2020-09" db="EMBL/GenBank/DDBJ databases">
        <title>Sinomicrobium weinanense sp. nov., a halophilic bacteria isolated from saline-alkali soil.</title>
        <authorList>
            <person name="Wu P."/>
            <person name="Ren H."/>
            <person name="Mei Y."/>
            <person name="Liang Y."/>
            <person name="Chen Z."/>
        </authorList>
    </citation>
    <scope>NUCLEOTIDE SEQUENCE [LARGE SCALE GENOMIC DNA]</scope>
    <source>
        <strain evidence="2 3">FJxs</strain>
    </source>
</reference>
<evidence type="ECO:0000313" key="2">
    <source>
        <dbReference type="EMBL" id="MBC9795226.1"/>
    </source>
</evidence>
<dbReference type="RefSeq" id="WP_187964378.1">
    <property type="nucleotide sequence ID" value="NZ_JACVDC010000007.1"/>
</dbReference>
<gene>
    <name evidence="2" type="ORF">IBL28_04555</name>
</gene>
<dbReference type="InterPro" id="IPR006531">
    <property type="entry name" value="Gp5/Vgr_OB"/>
</dbReference>
<dbReference type="Gene3D" id="3.55.50.10">
    <property type="entry name" value="Baseplate protein-like domains"/>
    <property type="match status" value="1"/>
</dbReference>
<dbReference type="SUPFAM" id="SSF69349">
    <property type="entry name" value="Phage fibre proteins"/>
    <property type="match status" value="1"/>
</dbReference>
<accession>A0A926JPZ0</accession>
<dbReference type="Proteomes" id="UP000653730">
    <property type="component" value="Unassembled WGS sequence"/>
</dbReference>
<dbReference type="AlphaFoldDB" id="A0A926JPZ0"/>
<dbReference type="Gene3D" id="4.10.220.110">
    <property type="match status" value="1"/>
</dbReference>
<dbReference type="EMBL" id="JACVDC010000007">
    <property type="protein sequence ID" value="MBC9795226.1"/>
    <property type="molecule type" value="Genomic_DNA"/>
</dbReference>
<dbReference type="Gene3D" id="2.40.50.230">
    <property type="entry name" value="Gp5 N-terminal domain"/>
    <property type="match status" value="1"/>
</dbReference>
<feature type="domain" description="Gp5/Type VI secretion system Vgr protein OB-fold" evidence="1">
    <location>
        <begin position="374"/>
        <end position="444"/>
    </location>
</feature>
<evidence type="ECO:0000313" key="3">
    <source>
        <dbReference type="Proteomes" id="UP000653730"/>
    </source>
</evidence>
<dbReference type="Gene3D" id="2.30.110.50">
    <property type="match status" value="1"/>
</dbReference>
<dbReference type="Pfam" id="PF04717">
    <property type="entry name" value="Phage_base_V"/>
    <property type="match status" value="1"/>
</dbReference>
<sequence length="599" mass="66332">MAMTTRVIISIEGDSIDEFAHLKIIQKTNAHHKFSFLETFNKGFSADALDKMQNYIGRSVHIRITPLETLEEGEMVFKGVITEANLIRSGGDAGGIAISGYSPTVYMDGVPNTKNFIGESLPQVIHEATRNHAGKVKFSKDVGEEPLDYTVQYKESDFSFLRRLARKKGHWFYYNGEELIFGKPKSRHINLQYGKTLEKFNIGAGTAPLGFKYTGYDPTSADTQYAKSTETGYQSRGLTQAMMDISRKIYPEGESNLLYHHPLREGNARSHLVDRVKTQLHGRVSRLVTVNGASEDTRFRIGDVISIKEPKYGLTNNPKDLVQEKFYGSYYVISVTHSCDGNGNYSNEFTAVPEAIEAPPYTDVLTPPLAETQPAEVIDNNDPKGLGRVRVKFHWDYESPWIRMVQPHGGGNKGFYFIPEKGEEVMVAFEGGNAEKPYITGTMYNGNQKSGYATANNDFKVIHTRSGHIIKLDDTNGSENITITDKNKNTIFIDTAGNNIDITANETMTLNARNLLLNIQEDMNVQVGNNKTESISQDHSVTATNTLEIISGNKTVQVSETFEQSSSEATMVTLSGDMNIKGAGLATFQGGSDVKVSKG</sequence>
<name>A0A926JPZ0_9FLAO</name>
<protein>
    <recommendedName>
        <fullName evidence="1">Gp5/Type VI secretion system Vgr protein OB-fold domain-containing protein</fullName>
    </recommendedName>
</protein>
<comment type="caution">
    <text evidence="2">The sequence shown here is derived from an EMBL/GenBank/DDBJ whole genome shotgun (WGS) entry which is preliminary data.</text>
</comment>
<dbReference type="Pfam" id="PF05954">
    <property type="entry name" value="Phage_GPD"/>
    <property type="match status" value="1"/>
</dbReference>
<keyword evidence="3" id="KW-1185">Reference proteome</keyword>